<comment type="subcellular location">
    <subcellularLocation>
        <location evidence="1">Nucleus</location>
    </subcellularLocation>
</comment>
<protein>
    <recommendedName>
        <fullName evidence="7">Zn(2)-C6 fungal-type domain-containing protein</fullName>
    </recommendedName>
</protein>
<evidence type="ECO:0000313" key="8">
    <source>
        <dbReference type="EMBL" id="THH18643.1"/>
    </source>
</evidence>
<dbReference type="InterPro" id="IPR001138">
    <property type="entry name" value="Zn2Cys6_DnaBD"/>
</dbReference>
<dbReference type="PROSITE" id="PS50048">
    <property type="entry name" value="ZN2_CY6_FUNGAL_2"/>
    <property type="match status" value="1"/>
</dbReference>
<organism evidence="8 9">
    <name type="scientific">Bondarzewia mesenterica</name>
    <dbReference type="NCBI Taxonomy" id="1095465"/>
    <lineage>
        <taxon>Eukaryota</taxon>
        <taxon>Fungi</taxon>
        <taxon>Dikarya</taxon>
        <taxon>Basidiomycota</taxon>
        <taxon>Agaricomycotina</taxon>
        <taxon>Agaricomycetes</taxon>
        <taxon>Russulales</taxon>
        <taxon>Bondarzewiaceae</taxon>
        <taxon>Bondarzewia</taxon>
    </lineage>
</organism>
<dbReference type="AlphaFoldDB" id="A0A4V3XFT0"/>
<keyword evidence="5" id="KW-0539">Nucleus</keyword>
<dbReference type="CDD" id="cd00067">
    <property type="entry name" value="GAL4"/>
    <property type="match status" value="1"/>
</dbReference>
<evidence type="ECO:0000256" key="1">
    <source>
        <dbReference type="ARBA" id="ARBA00004123"/>
    </source>
</evidence>
<feature type="region of interest" description="Disordered" evidence="6">
    <location>
        <begin position="235"/>
        <end position="280"/>
    </location>
</feature>
<dbReference type="PANTHER" id="PTHR47338">
    <property type="entry name" value="ZN(II)2CYS6 TRANSCRIPTION FACTOR (EUROFUNG)-RELATED"/>
    <property type="match status" value="1"/>
</dbReference>
<dbReference type="PROSITE" id="PS00463">
    <property type="entry name" value="ZN2_CY6_FUNGAL_1"/>
    <property type="match status" value="1"/>
</dbReference>
<name>A0A4V3XFT0_9AGAM</name>
<evidence type="ECO:0000256" key="5">
    <source>
        <dbReference type="ARBA" id="ARBA00023242"/>
    </source>
</evidence>
<feature type="domain" description="Zn(2)-C6 fungal-type" evidence="7">
    <location>
        <begin position="203"/>
        <end position="233"/>
    </location>
</feature>
<comment type="caution">
    <text evidence="8">The sequence shown here is derived from an EMBL/GenBank/DDBJ whole genome shotgun (WGS) entry which is preliminary data.</text>
</comment>
<feature type="region of interest" description="Disordered" evidence="6">
    <location>
        <begin position="137"/>
        <end position="194"/>
    </location>
</feature>
<feature type="compositionally biased region" description="Low complexity" evidence="6">
    <location>
        <begin position="16"/>
        <end position="27"/>
    </location>
</feature>
<dbReference type="GO" id="GO:0000981">
    <property type="term" value="F:DNA-binding transcription factor activity, RNA polymerase II-specific"/>
    <property type="evidence" value="ECO:0007669"/>
    <property type="project" value="InterPro"/>
</dbReference>
<dbReference type="GO" id="GO:0005634">
    <property type="term" value="C:nucleus"/>
    <property type="evidence" value="ECO:0007669"/>
    <property type="project" value="UniProtKB-SubCell"/>
</dbReference>
<evidence type="ECO:0000313" key="9">
    <source>
        <dbReference type="Proteomes" id="UP000310158"/>
    </source>
</evidence>
<dbReference type="Gene3D" id="4.10.240.10">
    <property type="entry name" value="Zn(2)-C6 fungal-type DNA-binding domain"/>
    <property type="match status" value="1"/>
</dbReference>
<dbReference type="InterPro" id="IPR036864">
    <property type="entry name" value="Zn2-C6_fun-type_DNA-bd_sf"/>
</dbReference>
<keyword evidence="2" id="KW-0479">Metal-binding</keyword>
<accession>A0A4V3XFT0</accession>
<proteinExistence type="predicted"/>
<evidence type="ECO:0000256" key="4">
    <source>
        <dbReference type="ARBA" id="ARBA00023163"/>
    </source>
</evidence>
<gene>
    <name evidence="8" type="ORF">EW146_g2361</name>
</gene>
<keyword evidence="4" id="KW-0804">Transcription</keyword>
<evidence type="ECO:0000256" key="6">
    <source>
        <dbReference type="SAM" id="MobiDB-lite"/>
    </source>
</evidence>
<dbReference type="SMART" id="SM00066">
    <property type="entry name" value="GAL4"/>
    <property type="match status" value="1"/>
</dbReference>
<dbReference type="EMBL" id="SGPL01000069">
    <property type="protein sequence ID" value="THH18643.1"/>
    <property type="molecule type" value="Genomic_DNA"/>
</dbReference>
<feature type="compositionally biased region" description="Basic residues" evidence="6">
    <location>
        <begin position="238"/>
        <end position="255"/>
    </location>
</feature>
<evidence type="ECO:0000259" key="7">
    <source>
        <dbReference type="PROSITE" id="PS50048"/>
    </source>
</evidence>
<dbReference type="InterPro" id="IPR050815">
    <property type="entry name" value="TF_fung"/>
</dbReference>
<keyword evidence="3" id="KW-0805">Transcription regulation</keyword>
<feature type="region of interest" description="Disordered" evidence="6">
    <location>
        <begin position="1"/>
        <end position="29"/>
    </location>
</feature>
<dbReference type="CDD" id="cd12148">
    <property type="entry name" value="fungal_TF_MHR"/>
    <property type="match status" value="1"/>
</dbReference>
<dbReference type="Proteomes" id="UP000310158">
    <property type="component" value="Unassembled WGS sequence"/>
</dbReference>
<reference evidence="8 9" key="1">
    <citation type="submission" date="2019-02" db="EMBL/GenBank/DDBJ databases">
        <title>Genome sequencing of the rare red list fungi Bondarzewia mesenterica.</title>
        <authorList>
            <person name="Buettner E."/>
            <person name="Kellner H."/>
        </authorList>
    </citation>
    <scope>NUCLEOTIDE SEQUENCE [LARGE SCALE GENOMIC DNA]</scope>
    <source>
        <strain evidence="8 9">DSM 108281</strain>
    </source>
</reference>
<dbReference type="SUPFAM" id="SSF57701">
    <property type="entry name" value="Zn2/Cys6 DNA-binding domain"/>
    <property type="match status" value="1"/>
</dbReference>
<dbReference type="Pfam" id="PF00172">
    <property type="entry name" value="Zn_clus"/>
    <property type="match status" value="1"/>
</dbReference>
<feature type="compositionally biased region" description="Low complexity" evidence="6">
    <location>
        <begin position="170"/>
        <end position="185"/>
    </location>
</feature>
<dbReference type="GO" id="GO:0008270">
    <property type="term" value="F:zinc ion binding"/>
    <property type="evidence" value="ECO:0007669"/>
    <property type="project" value="InterPro"/>
</dbReference>
<keyword evidence="9" id="KW-1185">Reference proteome</keyword>
<evidence type="ECO:0000256" key="3">
    <source>
        <dbReference type="ARBA" id="ARBA00023015"/>
    </source>
</evidence>
<evidence type="ECO:0000256" key="2">
    <source>
        <dbReference type="ARBA" id="ARBA00022723"/>
    </source>
</evidence>
<sequence>MVASANDELYTPFPRGPSSEEGPASSEEGSDLYVHRAFAPITFGANELFNKVRYRSIDTVSIPHTSSLIASPLKSPQSFSTVHGDNPQVIEPFQLLNHPLSVHRSDIYAQSLTSSAFSLSNSHPRFLSLTDHTLDSQFAAPSTHPPLAQSAASGHPERSHQPTSSMEPQASSSTTSGPSTGAIPSSPHPVRGTRKEISNVVIACRQCRARKIRCDSTRPECNNCLRRNNECVYDAAPKRRGPDKRPGTRQRSCKKRPADGSAPHPKKKRKADTVNEPLASSATGLKPDILQLSVHAPVLDTAVSDQNALHVAHSSSFSVGPESSQSLNVDGYYKRRLSPSFHRSMVSALQVDAVDRTVTPPFELDIHSPEPFSDDRRLAIPPVPSTQFSREVWWDDLLAWYSPTREQSLRDISTDLNLLFSQSSYWLIFINIPLFLRNLYDQEERSRVQPSLVLAGLALATLVRSSELELGAAGRDRALRLRDAAQSALESSWASQWIDLGLAEAAMILALFETSAHPQYSLTRSNSALVFLDNTVATLRLTYLDINDPDPVDFSVAGVPVAHPSNYEAPKKCECINLPQGVPHVASKESWTFVPAWDPSWSPVEIVKEKTRRFVLECTHACCKSHLFLRFLESAAETVGSFSHRLYQWKDTVWALYCRSMLLWNCCVRFQDETLTSDQKTQIAITVFVETRVVEQALDAHICNIDTALIYMCREFISNTRLSVTYLMRRLLLDLDVTARPVWNRRLAEEWLYYQEQVAKRVKSSIHRLAEPSGHLFLRRPFQIGWFTGQVAICLDLWSGDQTLIRALELAKAFLVPIEVLNAMWPCSGMLNSILDLTDTAR</sequence>
<dbReference type="PANTHER" id="PTHR47338:SF5">
    <property type="entry name" value="ZN(II)2CYS6 TRANSCRIPTION FACTOR (EUROFUNG)"/>
    <property type="match status" value="1"/>
</dbReference>
<dbReference type="OrthoDB" id="10261408at2759"/>